<protein>
    <recommendedName>
        <fullName evidence="4">UL36 very large tegument protein</fullName>
    </recommendedName>
</protein>
<reference evidence="2" key="1">
    <citation type="submission" date="2024-05" db="EMBL/GenBank/DDBJ databases">
        <title>Whole genome shotgun sequence of Streptomyces hydrogenans NBRC 13475.</title>
        <authorList>
            <person name="Komaki H."/>
            <person name="Tamura T."/>
        </authorList>
    </citation>
    <scope>NUCLEOTIDE SEQUENCE</scope>
    <source>
        <strain evidence="2">NBRC 13475</strain>
    </source>
</reference>
<keyword evidence="3" id="KW-1185">Reference proteome</keyword>
<gene>
    <name evidence="2" type="ORF">Shyd_16490</name>
</gene>
<evidence type="ECO:0000313" key="3">
    <source>
        <dbReference type="Proteomes" id="UP001052739"/>
    </source>
</evidence>
<comment type="caution">
    <text evidence="2">The sequence shown here is derived from an EMBL/GenBank/DDBJ whole genome shotgun (WGS) entry which is preliminary data.</text>
</comment>
<dbReference type="Proteomes" id="UP001052739">
    <property type="component" value="Unassembled WGS sequence"/>
</dbReference>
<sequence>MTVTHIPSEMAEFTHWLGGLAARAERAGGWWAVFAERDPDGLGACLEGAELLPWDVVASLLQDVGEDPGPARGLYAAAAGAHDRRPGGAEALAARRALMEEEHRHAGTRIRELDLLLLTHPEPDSAQAARLAHDLAWTRDDLARAAARIADLADRLDRLRAAPAPAAGPDASPPPAPERRRPRGARYAWAADDDATGGPAPAAVPGPPAGGAEPRGARFRGRAADRTAAPAGPGEAAPGDGEAAEAAERAAANAVYALQRLRAQGRTGEAHVLLCEALGGPPARLPALAAALHRAGFGADWATLLWEAASLPPARLAAVAGALADAGRPDDCEQLLRQGLARPVEELAGAVAALVAEGHDREAQALLTAFIRVRTPEEAARLAAVHPALLVPRLGVAARSLSAADDRALRHALRVGGVLGG</sequence>
<dbReference type="EMBL" id="BNDW01000004">
    <property type="protein sequence ID" value="GHI20278.1"/>
    <property type="molecule type" value="Genomic_DNA"/>
</dbReference>
<dbReference type="RefSeq" id="WP_226651462.1">
    <property type="nucleotide sequence ID" value="NZ_BNDW01000004.1"/>
</dbReference>
<name>A0ABQ3P5J3_9ACTN</name>
<evidence type="ECO:0000256" key="1">
    <source>
        <dbReference type="SAM" id="MobiDB-lite"/>
    </source>
</evidence>
<feature type="compositionally biased region" description="Low complexity" evidence="1">
    <location>
        <begin position="185"/>
        <end position="201"/>
    </location>
</feature>
<organism evidence="2 3">
    <name type="scientific">Streptomyces hydrogenans</name>
    <dbReference type="NCBI Taxonomy" id="1873719"/>
    <lineage>
        <taxon>Bacteria</taxon>
        <taxon>Bacillati</taxon>
        <taxon>Actinomycetota</taxon>
        <taxon>Actinomycetes</taxon>
        <taxon>Kitasatosporales</taxon>
        <taxon>Streptomycetaceae</taxon>
        <taxon>Streptomyces</taxon>
    </lineage>
</organism>
<proteinExistence type="predicted"/>
<feature type="region of interest" description="Disordered" evidence="1">
    <location>
        <begin position="163"/>
        <end position="245"/>
    </location>
</feature>
<accession>A0ABQ3P5J3</accession>
<evidence type="ECO:0000313" key="2">
    <source>
        <dbReference type="EMBL" id="GHI20278.1"/>
    </source>
</evidence>
<feature type="compositionally biased region" description="Low complexity" evidence="1">
    <location>
        <begin position="226"/>
        <end position="241"/>
    </location>
</feature>
<evidence type="ECO:0008006" key="4">
    <source>
        <dbReference type="Google" id="ProtNLM"/>
    </source>
</evidence>